<keyword evidence="4 6" id="KW-1133">Transmembrane helix</keyword>
<evidence type="ECO:0000313" key="7">
    <source>
        <dbReference type="EMBL" id="SFQ21640.1"/>
    </source>
</evidence>
<keyword evidence="2" id="KW-1003">Cell membrane</keyword>
<evidence type="ECO:0000256" key="3">
    <source>
        <dbReference type="ARBA" id="ARBA00022692"/>
    </source>
</evidence>
<feature type="transmembrane region" description="Helical" evidence="6">
    <location>
        <begin position="28"/>
        <end position="47"/>
    </location>
</feature>
<evidence type="ECO:0000313" key="8">
    <source>
        <dbReference type="Proteomes" id="UP000198734"/>
    </source>
</evidence>
<accession>A0A1I5WPK1</accession>
<keyword evidence="3 6" id="KW-0812">Transmembrane</keyword>
<evidence type="ECO:0000256" key="4">
    <source>
        <dbReference type="ARBA" id="ARBA00022989"/>
    </source>
</evidence>
<comment type="subcellular location">
    <subcellularLocation>
        <location evidence="1">Cell membrane</location>
        <topology evidence="1">Multi-pass membrane protein</topology>
    </subcellularLocation>
</comment>
<dbReference type="InterPro" id="IPR007300">
    <property type="entry name" value="CidB/LrgB"/>
</dbReference>
<dbReference type="AlphaFoldDB" id="A0A1I5WPK1"/>
<organism evidence="7 8">
    <name type="scientific">Psychrobacillus psychrotolerans</name>
    <dbReference type="NCBI Taxonomy" id="126156"/>
    <lineage>
        <taxon>Bacteria</taxon>
        <taxon>Bacillati</taxon>
        <taxon>Bacillota</taxon>
        <taxon>Bacilli</taxon>
        <taxon>Bacillales</taxon>
        <taxon>Bacillaceae</taxon>
        <taxon>Psychrobacillus</taxon>
    </lineage>
</organism>
<feature type="transmembrane region" description="Helical" evidence="6">
    <location>
        <begin position="138"/>
        <end position="160"/>
    </location>
</feature>
<dbReference type="Pfam" id="PF04172">
    <property type="entry name" value="LrgB"/>
    <property type="match status" value="1"/>
</dbReference>
<evidence type="ECO:0000256" key="5">
    <source>
        <dbReference type="ARBA" id="ARBA00023136"/>
    </source>
</evidence>
<evidence type="ECO:0000256" key="6">
    <source>
        <dbReference type="SAM" id="Phobius"/>
    </source>
</evidence>
<sequence length="224" mass="24196">MIASMMIVGTIVLFYIMSIVYKRFTYPLLLPILSTTVLIVLILIISKTPYDSYMSGGKWINELLGPAVVSMAYPLYIHKEKIYKYKFPIILSVLSALFSGIISIMILSKLLSFEEHILLSLLPKSITSPVAIPISETIGGIPTLTAVFVILAGLVGAILGPSIFKVCRIDKAISRGISMGSASHGIGVSKLGEYGEETLTMGSVSMTLSAIFGSFIFPLIALLI</sequence>
<gene>
    <name evidence="7" type="ORF">SAMN05421670_1377</name>
</gene>
<evidence type="ECO:0000256" key="1">
    <source>
        <dbReference type="ARBA" id="ARBA00004651"/>
    </source>
</evidence>
<dbReference type="STRING" id="126156.SAMN05421670_1377"/>
<dbReference type="RefSeq" id="WP_093535420.1">
    <property type="nucleotide sequence ID" value="NZ_FOXU01000001.1"/>
</dbReference>
<name>A0A1I5WPK1_9BACI</name>
<reference evidence="8" key="1">
    <citation type="submission" date="2016-10" db="EMBL/GenBank/DDBJ databases">
        <authorList>
            <person name="Varghese N."/>
            <person name="Submissions S."/>
        </authorList>
    </citation>
    <scope>NUCLEOTIDE SEQUENCE [LARGE SCALE GENOMIC DNA]</scope>
    <source>
        <strain evidence="8">DSM 11706</strain>
    </source>
</reference>
<evidence type="ECO:0000256" key="2">
    <source>
        <dbReference type="ARBA" id="ARBA00022475"/>
    </source>
</evidence>
<dbReference type="PANTHER" id="PTHR30249">
    <property type="entry name" value="PUTATIVE SEROTONIN TRANSPORTER"/>
    <property type="match status" value="1"/>
</dbReference>
<dbReference type="GO" id="GO:0005886">
    <property type="term" value="C:plasma membrane"/>
    <property type="evidence" value="ECO:0007669"/>
    <property type="project" value="UniProtKB-SubCell"/>
</dbReference>
<keyword evidence="5 6" id="KW-0472">Membrane</keyword>
<keyword evidence="8" id="KW-1185">Reference proteome</keyword>
<feature type="transmembrane region" description="Helical" evidence="6">
    <location>
        <begin position="59"/>
        <end position="77"/>
    </location>
</feature>
<proteinExistence type="predicted"/>
<dbReference type="PANTHER" id="PTHR30249:SF17">
    <property type="entry name" value="HOLIN-LIKE PROTEIN CIDB"/>
    <property type="match status" value="1"/>
</dbReference>
<feature type="transmembrane region" description="Helical" evidence="6">
    <location>
        <begin position="204"/>
        <end position="223"/>
    </location>
</feature>
<feature type="transmembrane region" description="Helical" evidence="6">
    <location>
        <begin position="89"/>
        <end position="111"/>
    </location>
</feature>
<dbReference type="Proteomes" id="UP000198734">
    <property type="component" value="Unassembled WGS sequence"/>
</dbReference>
<protein>
    <submittedName>
        <fullName evidence="7">TIGR00659 family protein</fullName>
    </submittedName>
</protein>
<dbReference type="OrthoDB" id="9811701at2"/>
<feature type="transmembrane region" description="Helical" evidence="6">
    <location>
        <begin position="6"/>
        <end position="21"/>
    </location>
</feature>
<dbReference type="EMBL" id="FOXU01000001">
    <property type="protein sequence ID" value="SFQ21640.1"/>
    <property type="molecule type" value="Genomic_DNA"/>
</dbReference>